<sequence length="294" mass="33559">MDQALVEVTTISDSLLYSVDSLRGLYSSGKVNVQIYSSHWRGKDVQTKIISEGKGKYLTDSSAGGIDVRESRNDDLMILSSLLVFAVMVIFRTQVYRLFKEYFALVKTFRVRQKFDLITAQDPVSPASLGFMLMYALFIGAAVVNLFIKHSFSGLDGRFPFIDAEAGTLTWGLYAFGLAFLSIFLKIPLVNIVSSIFNLRRHAELHFYAYFRMSLLIAFLVFIMSLILFISGENYQDILLIGFRWLLLGILAIRLIMMYLILNNAFNVKKMHLISYLCSSEFIPLIMFIKTLFR</sequence>
<comment type="caution">
    <text evidence="2">The sequence shown here is derived from an EMBL/GenBank/DDBJ whole genome shotgun (WGS) entry which is preliminary data.</text>
</comment>
<dbReference type="InterPro" id="IPR025367">
    <property type="entry name" value="DUF4271"/>
</dbReference>
<proteinExistence type="predicted"/>
<feature type="transmembrane region" description="Helical" evidence="1">
    <location>
        <begin position="273"/>
        <end position="293"/>
    </location>
</feature>
<feature type="transmembrane region" description="Helical" evidence="1">
    <location>
        <begin position="129"/>
        <end position="148"/>
    </location>
</feature>
<keyword evidence="1" id="KW-1133">Transmembrane helix</keyword>
<keyword evidence="1" id="KW-0812">Transmembrane</keyword>
<evidence type="ECO:0000313" key="2">
    <source>
        <dbReference type="EMBL" id="MCV9388663.1"/>
    </source>
</evidence>
<organism evidence="2 3">
    <name type="scientific">Reichenbachiella ulvae</name>
    <dbReference type="NCBI Taxonomy" id="2980104"/>
    <lineage>
        <taxon>Bacteria</taxon>
        <taxon>Pseudomonadati</taxon>
        <taxon>Bacteroidota</taxon>
        <taxon>Cytophagia</taxon>
        <taxon>Cytophagales</taxon>
        <taxon>Reichenbachiellaceae</taxon>
        <taxon>Reichenbachiella</taxon>
    </lineage>
</organism>
<keyword evidence="1" id="KW-0472">Membrane</keyword>
<accession>A0ABT3CZM7</accession>
<evidence type="ECO:0000256" key="1">
    <source>
        <dbReference type="SAM" id="Phobius"/>
    </source>
</evidence>
<dbReference type="Pfam" id="PF14093">
    <property type="entry name" value="DUF4271"/>
    <property type="match status" value="1"/>
</dbReference>
<protein>
    <submittedName>
        <fullName evidence="2">DUF4271 domain-containing protein</fullName>
    </submittedName>
</protein>
<keyword evidence="3" id="KW-1185">Reference proteome</keyword>
<dbReference type="EMBL" id="JAOYOD010000001">
    <property type="protein sequence ID" value="MCV9388663.1"/>
    <property type="molecule type" value="Genomic_DNA"/>
</dbReference>
<reference evidence="2 3" key="1">
    <citation type="submission" date="2022-10" db="EMBL/GenBank/DDBJ databases">
        <title>Comparative genomics and taxonomic characterization of three novel marine species of genus Reichenbachiella exhibiting antioxidant and polysaccharide degradation activities.</title>
        <authorList>
            <person name="Muhammad N."/>
            <person name="Lee Y.-J."/>
            <person name="Ko J."/>
            <person name="Kim S.-G."/>
        </authorList>
    </citation>
    <scope>NUCLEOTIDE SEQUENCE [LARGE SCALE GENOMIC DNA]</scope>
    <source>
        <strain evidence="2 3">ABR2-5</strain>
    </source>
</reference>
<feature type="transmembrane region" description="Helical" evidence="1">
    <location>
        <begin position="209"/>
        <end position="230"/>
    </location>
</feature>
<dbReference type="Proteomes" id="UP001300692">
    <property type="component" value="Unassembled WGS sequence"/>
</dbReference>
<dbReference type="RefSeq" id="WP_264139549.1">
    <property type="nucleotide sequence ID" value="NZ_JAOYOD010000001.1"/>
</dbReference>
<feature type="transmembrane region" description="Helical" evidence="1">
    <location>
        <begin position="76"/>
        <end position="95"/>
    </location>
</feature>
<feature type="transmembrane region" description="Helical" evidence="1">
    <location>
        <begin position="169"/>
        <end position="189"/>
    </location>
</feature>
<name>A0ABT3CZM7_9BACT</name>
<gene>
    <name evidence="2" type="ORF">N7U62_18395</name>
</gene>
<feature type="transmembrane region" description="Helical" evidence="1">
    <location>
        <begin position="242"/>
        <end position="261"/>
    </location>
</feature>
<evidence type="ECO:0000313" key="3">
    <source>
        <dbReference type="Proteomes" id="UP001300692"/>
    </source>
</evidence>